<name>A0A345BV10_9BACI</name>
<evidence type="ECO:0000313" key="9">
    <source>
        <dbReference type="Proteomes" id="UP000252100"/>
    </source>
</evidence>
<dbReference type="NCBIfam" id="TIGR01951">
    <property type="entry name" value="nusB"/>
    <property type="match status" value="1"/>
</dbReference>
<keyword evidence="4 6" id="KW-0805">Transcription regulation</keyword>
<keyword evidence="2 6" id="KW-0889">Transcription antitermination</keyword>
<dbReference type="AlphaFoldDB" id="A0A345BV10"/>
<evidence type="ECO:0000259" key="7">
    <source>
        <dbReference type="Pfam" id="PF01029"/>
    </source>
</evidence>
<dbReference type="GO" id="GO:0003723">
    <property type="term" value="F:RNA binding"/>
    <property type="evidence" value="ECO:0007669"/>
    <property type="project" value="UniProtKB-UniRule"/>
</dbReference>
<dbReference type="HAMAP" id="MF_00073">
    <property type="entry name" value="NusB"/>
    <property type="match status" value="1"/>
</dbReference>
<gene>
    <name evidence="6" type="primary">nusB</name>
    <name evidence="8" type="ORF">DT065_01320</name>
</gene>
<protein>
    <recommendedName>
        <fullName evidence="6">Transcription antitermination protein NusB</fullName>
    </recommendedName>
    <alternativeName>
        <fullName evidence="6">Antitermination factor NusB</fullName>
    </alternativeName>
</protein>
<organism evidence="8 9">
    <name type="scientific">Salicibibacter kimchii</name>
    <dbReference type="NCBI Taxonomy" id="2099786"/>
    <lineage>
        <taxon>Bacteria</taxon>
        <taxon>Bacillati</taxon>
        <taxon>Bacillota</taxon>
        <taxon>Bacilli</taxon>
        <taxon>Bacillales</taxon>
        <taxon>Bacillaceae</taxon>
        <taxon>Salicibibacter</taxon>
    </lineage>
</organism>
<evidence type="ECO:0000256" key="3">
    <source>
        <dbReference type="ARBA" id="ARBA00022884"/>
    </source>
</evidence>
<dbReference type="Proteomes" id="UP000252100">
    <property type="component" value="Chromosome"/>
</dbReference>
<dbReference type="KEGG" id="rue:DT065_01320"/>
<dbReference type="InterPro" id="IPR006027">
    <property type="entry name" value="NusB_RsmB_TIM44"/>
</dbReference>
<dbReference type="InterPro" id="IPR011605">
    <property type="entry name" value="NusB_fam"/>
</dbReference>
<evidence type="ECO:0000256" key="1">
    <source>
        <dbReference type="ARBA" id="ARBA00005952"/>
    </source>
</evidence>
<dbReference type="GO" id="GO:0005829">
    <property type="term" value="C:cytosol"/>
    <property type="evidence" value="ECO:0007669"/>
    <property type="project" value="TreeGrafter"/>
</dbReference>
<evidence type="ECO:0000256" key="2">
    <source>
        <dbReference type="ARBA" id="ARBA00022814"/>
    </source>
</evidence>
<comment type="function">
    <text evidence="6">Involved in transcription antitermination. Required for transcription of ribosomal RNA (rRNA) genes. Binds specifically to the boxA antiterminator sequence of the ribosomal RNA (rrn) operons.</text>
</comment>
<dbReference type="GO" id="GO:0006353">
    <property type="term" value="P:DNA-templated transcription termination"/>
    <property type="evidence" value="ECO:0007669"/>
    <property type="project" value="UniProtKB-UniRule"/>
</dbReference>
<feature type="domain" description="NusB/RsmB/TIM44" evidence="7">
    <location>
        <begin position="6"/>
        <end position="126"/>
    </location>
</feature>
<dbReference type="InterPro" id="IPR035926">
    <property type="entry name" value="NusB-like_sf"/>
</dbReference>
<keyword evidence="5 6" id="KW-0804">Transcription</keyword>
<dbReference type="GO" id="GO:0031564">
    <property type="term" value="P:transcription antitermination"/>
    <property type="evidence" value="ECO:0007669"/>
    <property type="project" value="UniProtKB-KW"/>
</dbReference>
<accession>A0A345BV10</accession>
<dbReference type="SUPFAM" id="SSF48013">
    <property type="entry name" value="NusB-like"/>
    <property type="match status" value="1"/>
</dbReference>
<reference evidence="8 9" key="1">
    <citation type="journal article" date="2018" name="J. Microbiol.">
        <title>Salicibibacter kimchii gen. nov., sp. nov., a moderately halophilic and alkalitolerant bacterium in the family Bacillaceae, isolated from kimchi.</title>
        <authorList>
            <person name="Jang J.Y."/>
            <person name="Oh Y.J."/>
            <person name="Lim S.K."/>
            <person name="Park H.K."/>
            <person name="Lee C."/>
            <person name="Kim J.Y."/>
            <person name="Lee M.A."/>
            <person name="Choi H.J."/>
        </authorList>
    </citation>
    <scope>NUCLEOTIDE SEQUENCE [LARGE SCALE GENOMIC DNA]</scope>
    <source>
        <strain evidence="8 9">NKC1-1</strain>
    </source>
</reference>
<proteinExistence type="inferred from homology"/>
<evidence type="ECO:0000256" key="5">
    <source>
        <dbReference type="ARBA" id="ARBA00023163"/>
    </source>
</evidence>
<dbReference type="EMBL" id="CP031092">
    <property type="protein sequence ID" value="AXF54791.1"/>
    <property type="molecule type" value="Genomic_DNA"/>
</dbReference>
<dbReference type="PANTHER" id="PTHR11078">
    <property type="entry name" value="N UTILIZATION SUBSTANCE PROTEIN B-RELATED"/>
    <property type="match status" value="1"/>
</dbReference>
<dbReference type="RefSeq" id="WP_114370187.1">
    <property type="nucleotide sequence ID" value="NZ_CP031092.1"/>
</dbReference>
<dbReference type="Gene3D" id="1.10.940.10">
    <property type="entry name" value="NusB-like"/>
    <property type="match status" value="1"/>
</dbReference>
<dbReference type="PANTHER" id="PTHR11078:SF3">
    <property type="entry name" value="ANTITERMINATION NUSB DOMAIN-CONTAINING PROTEIN"/>
    <property type="match status" value="1"/>
</dbReference>
<keyword evidence="3 6" id="KW-0694">RNA-binding</keyword>
<evidence type="ECO:0000256" key="4">
    <source>
        <dbReference type="ARBA" id="ARBA00023015"/>
    </source>
</evidence>
<sequence length="142" mass="15924">MNRRLARIRAVQALYQIEMTGIEWKLALQSSMDDEEEADDYLYDVIPGVLAVQPKIDEQIAGQLEHWALERVGNVDRAVLRLAVYEMQHREDIPVNVALNEAINTAKAFGGDEAGKFVNGVLSNLRKARGLGAKSEYDSEDH</sequence>
<comment type="similarity">
    <text evidence="1 6">Belongs to the NusB family.</text>
</comment>
<keyword evidence="9" id="KW-1185">Reference proteome</keyword>
<dbReference type="Pfam" id="PF01029">
    <property type="entry name" value="NusB"/>
    <property type="match status" value="1"/>
</dbReference>
<evidence type="ECO:0000256" key="6">
    <source>
        <dbReference type="HAMAP-Rule" id="MF_00073"/>
    </source>
</evidence>
<evidence type="ECO:0000313" key="8">
    <source>
        <dbReference type="EMBL" id="AXF54791.1"/>
    </source>
</evidence>
<dbReference type="OrthoDB" id="9811381at2"/>